<name>A0AAE0AL53_9ROSI</name>
<evidence type="ECO:0000256" key="6">
    <source>
        <dbReference type="ARBA" id="ARBA00022644"/>
    </source>
</evidence>
<evidence type="ECO:0000256" key="10">
    <source>
        <dbReference type="PIRSR" id="PIRSR607828-2"/>
    </source>
</evidence>
<evidence type="ECO:0000256" key="3">
    <source>
        <dbReference type="ARBA" id="ARBA00005286"/>
    </source>
</evidence>
<dbReference type="SUPFAM" id="SSF109604">
    <property type="entry name" value="HD-domain/PDEase-like"/>
    <property type="match status" value="1"/>
</dbReference>
<dbReference type="AlphaFoldDB" id="A0AAE0AL53"/>
<keyword evidence="8 11" id="KW-0560">Oxidoreductase</keyword>
<comment type="subcellular location">
    <subcellularLocation>
        <location evidence="1 11">Cytoplasm</location>
    </subcellularLocation>
</comment>
<dbReference type="Proteomes" id="UP001281410">
    <property type="component" value="Unassembled WGS sequence"/>
</dbReference>
<evidence type="ECO:0000256" key="4">
    <source>
        <dbReference type="ARBA" id="ARBA00011919"/>
    </source>
</evidence>
<dbReference type="EC" id="1.13.99.1" evidence="4 11"/>
<dbReference type="GO" id="GO:0019310">
    <property type="term" value="P:inositol catabolic process"/>
    <property type="evidence" value="ECO:0007669"/>
    <property type="project" value="UniProtKB-UniRule"/>
</dbReference>
<keyword evidence="13" id="KW-1185">Reference proteome</keyword>
<evidence type="ECO:0000256" key="7">
    <source>
        <dbReference type="ARBA" id="ARBA00022723"/>
    </source>
</evidence>
<dbReference type="PANTHER" id="PTHR12588:SF12">
    <property type="entry name" value="INOSITOL OXYGENASE 1"/>
    <property type="match status" value="1"/>
</dbReference>
<accession>A0AAE0AL53</accession>
<keyword evidence="9 10" id="KW-0408">Iron</keyword>
<keyword evidence="6" id="KW-0060">Ascorbate biosynthesis</keyword>
<comment type="caution">
    <text evidence="12">The sequence shown here is derived from an EMBL/GenBank/DDBJ whole genome shotgun (WGS) entry which is preliminary data.</text>
</comment>
<comment type="pathway">
    <text evidence="2 11">Polyol metabolism; myo-inositol degradation into D-glucuronate; D-glucuronate from myo-inositol: step 1/1.</text>
</comment>
<dbReference type="GO" id="GO:0005737">
    <property type="term" value="C:cytoplasm"/>
    <property type="evidence" value="ECO:0007669"/>
    <property type="project" value="UniProtKB-SubCell"/>
</dbReference>
<organism evidence="12 13">
    <name type="scientific">Dipteronia sinensis</name>
    <dbReference type="NCBI Taxonomy" id="43782"/>
    <lineage>
        <taxon>Eukaryota</taxon>
        <taxon>Viridiplantae</taxon>
        <taxon>Streptophyta</taxon>
        <taxon>Embryophyta</taxon>
        <taxon>Tracheophyta</taxon>
        <taxon>Spermatophyta</taxon>
        <taxon>Magnoliopsida</taxon>
        <taxon>eudicotyledons</taxon>
        <taxon>Gunneridae</taxon>
        <taxon>Pentapetalae</taxon>
        <taxon>rosids</taxon>
        <taxon>malvids</taxon>
        <taxon>Sapindales</taxon>
        <taxon>Sapindaceae</taxon>
        <taxon>Hippocastanoideae</taxon>
        <taxon>Acereae</taxon>
        <taxon>Dipteronia</taxon>
    </lineage>
</organism>
<comment type="catalytic activity">
    <reaction evidence="11">
        <text>myo-inositol + O2 = D-glucuronate + H2O + H(+)</text>
        <dbReference type="Rhea" id="RHEA:23696"/>
        <dbReference type="ChEBI" id="CHEBI:15377"/>
        <dbReference type="ChEBI" id="CHEBI:15378"/>
        <dbReference type="ChEBI" id="CHEBI:15379"/>
        <dbReference type="ChEBI" id="CHEBI:17268"/>
        <dbReference type="ChEBI" id="CHEBI:58720"/>
        <dbReference type="EC" id="1.13.99.1"/>
    </reaction>
</comment>
<evidence type="ECO:0000256" key="2">
    <source>
        <dbReference type="ARBA" id="ARBA00005167"/>
    </source>
</evidence>
<evidence type="ECO:0000256" key="11">
    <source>
        <dbReference type="RuleBase" id="RU367039"/>
    </source>
</evidence>
<evidence type="ECO:0000313" key="12">
    <source>
        <dbReference type="EMBL" id="KAK3220051.1"/>
    </source>
</evidence>
<protein>
    <recommendedName>
        <fullName evidence="4 11">Inositol oxygenase</fullName>
        <ecNumber evidence="4 11">1.13.99.1</ecNumber>
    </recommendedName>
    <alternativeName>
        <fullName evidence="11">Myo-inositol oxygenase</fullName>
    </alternativeName>
</protein>
<proteinExistence type="inferred from homology"/>
<dbReference type="EMBL" id="JANJYJ010000004">
    <property type="protein sequence ID" value="KAK3220051.1"/>
    <property type="molecule type" value="Genomic_DNA"/>
</dbReference>
<sequence length="82" mass="9544">MTILIDHPQFGGVDEVQEQKVQIDEKTHLLDGGFLVPHTNSFGHTFSNYDLYSKSKVQVDVEKVKPYYLSLIEKYFPVKLNW</sequence>
<dbReference type="GO" id="GO:0050113">
    <property type="term" value="F:inositol oxygenase activity"/>
    <property type="evidence" value="ECO:0007669"/>
    <property type="project" value="UniProtKB-UniRule"/>
</dbReference>
<gene>
    <name evidence="12" type="ORF">Dsin_014021</name>
</gene>
<keyword evidence="5 11" id="KW-0963">Cytoplasm</keyword>
<comment type="similarity">
    <text evidence="3 11">Belongs to the myo-inositol oxygenase family.</text>
</comment>
<evidence type="ECO:0000256" key="5">
    <source>
        <dbReference type="ARBA" id="ARBA00022490"/>
    </source>
</evidence>
<evidence type="ECO:0000256" key="9">
    <source>
        <dbReference type="ARBA" id="ARBA00023004"/>
    </source>
</evidence>
<dbReference type="PANTHER" id="PTHR12588">
    <property type="entry name" value="MYOINOSITOL OXYGENASE"/>
    <property type="match status" value="1"/>
</dbReference>
<dbReference type="GO" id="GO:0019853">
    <property type="term" value="P:L-ascorbic acid biosynthetic process"/>
    <property type="evidence" value="ECO:0007669"/>
    <property type="project" value="UniProtKB-KW"/>
</dbReference>
<reference evidence="12" key="1">
    <citation type="journal article" date="2023" name="Plant J.">
        <title>Genome sequences and population genomics provide insights into the demographic history, inbreeding, and mutation load of two 'living fossil' tree species of Dipteronia.</title>
        <authorList>
            <person name="Feng Y."/>
            <person name="Comes H.P."/>
            <person name="Chen J."/>
            <person name="Zhu S."/>
            <person name="Lu R."/>
            <person name="Zhang X."/>
            <person name="Li P."/>
            <person name="Qiu J."/>
            <person name="Olsen K.M."/>
            <person name="Qiu Y."/>
        </authorList>
    </citation>
    <scope>NUCLEOTIDE SEQUENCE</scope>
    <source>
        <strain evidence="12">NBL</strain>
    </source>
</reference>
<dbReference type="Pfam" id="PF05153">
    <property type="entry name" value="MIOX"/>
    <property type="match status" value="1"/>
</dbReference>
<evidence type="ECO:0000313" key="13">
    <source>
        <dbReference type="Proteomes" id="UP001281410"/>
    </source>
</evidence>
<dbReference type="GO" id="GO:0005506">
    <property type="term" value="F:iron ion binding"/>
    <property type="evidence" value="ECO:0007669"/>
    <property type="project" value="InterPro"/>
</dbReference>
<evidence type="ECO:0000256" key="8">
    <source>
        <dbReference type="ARBA" id="ARBA00023002"/>
    </source>
</evidence>
<keyword evidence="7 10" id="KW-0479">Metal-binding</keyword>
<comment type="cofactor">
    <cofactor evidence="10 11">
        <name>Fe cation</name>
        <dbReference type="ChEBI" id="CHEBI:24875"/>
    </cofactor>
    <text evidence="10 11">Binds 2 iron ions per subunit.</text>
</comment>
<dbReference type="InterPro" id="IPR007828">
    <property type="entry name" value="Inositol_oxygenase"/>
</dbReference>
<evidence type="ECO:0000256" key="1">
    <source>
        <dbReference type="ARBA" id="ARBA00004496"/>
    </source>
</evidence>
<feature type="binding site" evidence="10">
    <location>
        <position position="50"/>
    </location>
    <ligand>
        <name>Fe cation</name>
        <dbReference type="ChEBI" id="CHEBI:24875"/>
        <label>1</label>
    </ligand>
</feature>